<proteinExistence type="predicted"/>
<evidence type="ECO:0000313" key="1">
    <source>
        <dbReference type="EMBL" id="KAB5549088.1"/>
    </source>
</evidence>
<organism evidence="1 2">
    <name type="scientific">Pangasianodon hypophthalmus</name>
    <name type="common">Striped catfish</name>
    <name type="synonym">Helicophagus hypophthalmus</name>
    <dbReference type="NCBI Taxonomy" id="310915"/>
    <lineage>
        <taxon>Eukaryota</taxon>
        <taxon>Metazoa</taxon>
        <taxon>Chordata</taxon>
        <taxon>Craniata</taxon>
        <taxon>Vertebrata</taxon>
        <taxon>Euteleostomi</taxon>
        <taxon>Actinopterygii</taxon>
        <taxon>Neopterygii</taxon>
        <taxon>Teleostei</taxon>
        <taxon>Ostariophysi</taxon>
        <taxon>Siluriformes</taxon>
        <taxon>Pangasiidae</taxon>
        <taxon>Pangasianodon</taxon>
    </lineage>
</organism>
<evidence type="ECO:0000313" key="2">
    <source>
        <dbReference type="Proteomes" id="UP000327468"/>
    </source>
</evidence>
<dbReference type="AlphaFoldDB" id="A0A5N5M2D0"/>
<reference evidence="1 2" key="1">
    <citation type="submission" date="2019-06" db="EMBL/GenBank/DDBJ databases">
        <title>A chromosome-scale genome assembly of the striped catfish, Pangasianodon hypophthalmus.</title>
        <authorList>
            <person name="Wen M."/>
            <person name="Zahm M."/>
            <person name="Roques C."/>
            <person name="Cabau C."/>
            <person name="Klopp C."/>
            <person name="Donnadieu C."/>
            <person name="Jouanno E."/>
            <person name="Avarre J.-C."/>
            <person name="Campet M."/>
            <person name="Ha T.T.T."/>
            <person name="Dugue R."/>
            <person name="Lampietro C."/>
            <person name="Louis A."/>
            <person name="Herpin A."/>
            <person name="Echchiki A."/>
            <person name="Berthelot C."/>
            <person name="Parey E."/>
            <person name="Roest-Crollius H."/>
            <person name="Braasch I."/>
            <person name="Postlethwait J."/>
            <person name="Bobe J."/>
            <person name="Montfort J."/>
            <person name="Bouchez O."/>
            <person name="Begum T."/>
            <person name="Schartl M."/>
            <person name="Guiguen Y."/>
        </authorList>
    </citation>
    <scope>NUCLEOTIDE SEQUENCE [LARGE SCALE GENOMIC DNA]</scope>
    <source>
        <strain evidence="1 2">Indonesia</strain>
        <tissue evidence="1">Blood</tissue>
    </source>
</reference>
<sequence length="91" mass="10218">MGPGVLSRWLFAQVSGLSAPSVDITKVDDTELCDQLDRSKVQRPLKRPAQPWWRHQTDLVQAALTFYVEGRLEMLLKQLKEGLGVLGLLMA</sequence>
<gene>
    <name evidence="1" type="ORF">PHYPO_G00063250</name>
</gene>
<keyword evidence="2" id="KW-1185">Reference proteome</keyword>
<dbReference type="EMBL" id="VFJC01000016">
    <property type="protein sequence ID" value="KAB5549088.1"/>
    <property type="molecule type" value="Genomic_DNA"/>
</dbReference>
<protein>
    <submittedName>
        <fullName evidence="1">Uncharacterized protein</fullName>
    </submittedName>
</protein>
<dbReference type="Proteomes" id="UP000327468">
    <property type="component" value="Chromosome 15"/>
</dbReference>
<accession>A0A5N5M2D0</accession>
<name>A0A5N5M2D0_PANHP</name>
<comment type="caution">
    <text evidence="1">The sequence shown here is derived from an EMBL/GenBank/DDBJ whole genome shotgun (WGS) entry which is preliminary data.</text>
</comment>